<evidence type="ECO:0000256" key="2">
    <source>
        <dbReference type="PIRSR" id="PIRSR602401-1"/>
    </source>
</evidence>
<dbReference type="SUPFAM" id="SSF48264">
    <property type="entry name" value="Cytochrome P450"/>
    <property type="match status" value="1"/>
</dbReference>
<keyword evidence="2 3" id="KW-0349">Heme</keyword>
<reference evidence="5 6" key="1">
    <citation type="journal article" date="2015" name="Genome Biol. Evol.">
        <title>Comparative Genomics of a Bacterivorous Green Alga Reveals Evolutionary Causalities and Consequences of Phago-Mixotrophic Mode of Nutrition.</title>
        <authorList>
            <person name="Burns J.A."/>
            <person name="Paasch A."/>
            <person name="Narechania A."/>
            <person name="Kim E."/>
        </authorList>
    </citation>
    <scope>NUCLEOTIDE SEQUENCE [LARGE SCALE GENOMIC DNA]</scope>
    <source>
        <strain evidence="5 6">PLY_AMNH</strain>
    </source>
</reference>
<feature type="region of interest" description="Disordered" evidence="4">
    <location>
        <begin position="1"/>
        <end position="30"/>
    </location>
</feature>
<dbReference type="PANTHER" id="PTHR24291:SF134">
    <property type="entry name" value="CAROTENE EPSILON-MONOOXYGENASE, CHLOROPLASTIC"/>
    <property type="match status" value="1"/>
</dbReference>
<dbReference type="AlphaFoldDB" id="A0AAE0BNG8"/>
<keyword evidence="2 3" id="KW-0479">Metal-binding</keyword>
<dbReference type="PRINTS" id="PR00463">
    <property type="entry name" value="EP450I"/>
</dbReference>
<dbReference type="GO" id="GO:0016705">
    <property type="term" value="F:oxidoreductase activity, acting on paired donors, with incorporation or reduction of molecular oxygen"/>
    <property type="evidence" value="ECO:0007669"/>
    <property type="project" value="InterPro"/>
</dbReference>
<keyword evidence="3" id="KW-0560">Oxidoreductase</keyword>
<keyword evidence="6" id="KW-1185">Reference proteome</keyword>
<dbReference type="InterPro" id="IPR017972">
    <property type="entry name" value="Cyt_P450_CS"/>
</dbReference>
<evidence type="ECO:0000256" key="3">
    <source>
        <dbReference type="RuleBase" id="RU000461"/>
    </source>
</evidence>
<evidence type="ECO:0000256" key="4">
    <source>
        <dbReference type="SAM" id="MobiDB-lite"/>
    </source>
</evidence>
<comment type="caution">
    <text evidence="5">The sequence shown here is derived from an EMBL/GenBank/DDBJ whole genome shotgun (WGS) entry which is preliminary data.</text>
</comment>
<name>A0AAE0BNG8_9CHLO</name>
<dbReference type="PRINTS" id="PR00385">
    <property type="entry name" value="P450"/>
</dbReference>
<dbReference type="PROSITE" id="PS00086">
    <property type="entry name" value="CYTOCHROME_P450"/>
    <property type="match status" value="1"/>
</dbReference>
<organism evidence="5 6">
    <name type="scientific">Cymbomonas tetramitiformis</name>
    <dbReference type="NCBI Taxonomy" id="36881"/>
    <lineage>
        <taxon>Eukaryota</taxon>
        <taxon>Viridiplantae</taxon>
        <taxon>Chlorophyta</taxon>
        <taxon>Pyramimonadophyceae</taxon>
        <taxon>Pyramimonadales</taxon>
        <taxon>Pyramimonadaceae</taxon>
        <taxon>Cymbomonas</taxon>
    </lineage>
</organism>
<dbReference type="GO" id="GO:0005506">
    <property type="term" value="F:iron ion binding"/>
    <property type="evidence" value="ECO:0007669"/>
    <property type="project" value="InterPro"/>
</dbReference>
<dbReference type="GO" id="GO:0020037">
    <property type="term" value="F:heme binding"/>
    <property type="evidence" value="ECO:0007669"/>
    <property type="project" value="InterPro"/>
</dbReference>
<protein>
    <submittedName>
        <fullName evidence="5">Cytochrome P450 protein</fullName>
    </submittedName>
</protein>
<dbReference type="GO" id="GO:0004497">
    <property type="term" value="F:monooxygenase activity"/>
    <property type="evidence" value="ECO:0007669"/>
    <property type="project" value="UniProtKB-KW"/>
</dbReference>
<dbReference type="InterPro" id="IPR036396">
    <property type="entry name" value="Cyt_P450_sf"/>
</dbReference>
<dbReference type="EMBL" id="LGRX02033989">
    <property type="protein sequence ID" value="KAK3239223.1"/>
    <property type="molecule type" value="Genomic_DNA"/>
</dbReference>
<dbReference type="PANTHER" id="PTHR24291">
    <property type="entry name" value="CYTOCHROME P450 FAMILY 4"/>
    <property type="match status" value="1"/>
</dbReference>
<dbReference type="InterPro" id="IPR050196">
    <property type="entry name" value="Cytochrome_P450_Monoox"/>
</dbReference>
<gene>
    <name evidence="5" type="ORF">CYMTET_50836</name>
</gene>
<feature type="binding site" description="axial binding residue" evidence="2">
    <location>
        <position position="536"/>
    </location>
    <ligand>
        <name>heme</name>
        <dbReference type="ChEBI" id="CHEBI:30413"/>
    </ligand>
    <ligandPart>
        <name>Fe</name>
        <dbReference type="ChEBI" id="CHEBI:18248"/>
    </ligandPart>
</feature>
<evidence type="ECO:0000313" key="5">
    <source>
        <dbReference type="EMBL" id="KAK3239223.1"/>
    </source>
</evidence>
<keyword evidence="2 3" id="KW-0408">Iron</keyword>
<sequence length="605" mass="67339">MASAAQPRTTVTRECSSNHQASPARRSTSLLRTAVPSIQNSFSCVSLRRTSVRRYLRLRARSEEDTDADNGGKSIDVEGAGRSAMAPGWMTSLQRNWGGDGDVPVADARPEDIQDLLGGALFLPLFKWMQEEGGVYLLPTGPISSFMVISDPACAKHILRDYKNYGKGLVSELSEFLFGDGFAVAEGELWRMRRRAVGPSLHKAYLEQMVSKVFSKCALQLNEKLDSAATSGEAVDMEANFSQLTLDIIGLSVFNYDFGSMKKDSPVIQAVYTSLKEVETRATDLLPTWAIPLPFRLIFPRQRKAYEAVKIIRDTTEELINKCKAMVEAEADDMFTEEYLNEADPSVLRFLLASREEVSSTQLRDDLLSMLVAGHETTGSVLTWTLYLLAKNPEKMALAQQEVDRVLEGRDSPSYEDVKDLPYCMRCINESMRLYPHPPVLLRRALVPDELPGGFELIRLPVLLISCPHRAQLSPLPAKAAGHTQSLVYNIHRSPKVWDDPDEFIPERFGPLDGPVPNEQNTDFRYIPFSGGPRKCVGDQFALYEAVVALSVLIKQYDLKLKANQEITMTTGATIHTQNGLYMHVHRRNQSAAASQSEEPVTVAS</sequence>
<comment type="similarity">
    <text evidence="1 3">Belongs to the cytochrome P450 family.</text>
</comment>
<proteinExistence type="inferred from homology"/>
<dbReference type="InterPro" id="IPR001128">
    <property type="entry name" value="Cyt_P450"/>
</dbReference>
<accession>A0AAE0BNG8</accession>
<dbReference type="Gene3D" id="1.10.630.10">
    <property type="entry name" value="Cytochrome P450"/>
    <property type="match status" value="1"/>
</dbReference>
<evidence type="ECO:0000313" key="6">
    <source>
        <dbReference type="Proteomes" id="UP001190700"/>
    </source>
</evidence>
<evidence type="ECO:0000256" key="1">
    <source>
        <dbReference type="ARBA" id="ARBA00010617"/>
    </source>
</evidence>
<comment type="cofactor">
    <cofactor evidence="2">
        <name>heme</name>
        <dbReference type="ChEBI" id="CHEBI:30413"/>
    </cofactor>
</comment>
<dbReference type="GO" id="GO:0009507">
    <property type="term" value="C:chloroplast"/>
    <property type="evidence" value="ECO:0007669"/>
    <property type="project" value="TreeGrafter"/>
</dbReference>
<dbReference type="Pfam" id="PF00067">
    <property type="entry name" value="p450"/>
    <property type="match status" value="2"/>
</dbReference>
<dbReference type="InterPro" id="IPR002401">
    <property type="entry name" value="Cyt_P450_E_grp-I"/>
</dbReference>
<dbReference type="CDD" id="cd11046">
    <property type="entry name" value="CYP97"/>
    <property type="match status" value="1"/>
</dbReference>
<keyword evidence="3" id="KW-0503">Monooxygenase</keyword>
<dbReference type="Proteomes" id="UP001190700">
    <property type="component" value="Unassembled WGS sequence"/>
</dbReference>